<dbReference type="PANTHER" id="PTHR43441:SF2">
    <property type="entry name" value="FAMILY ACETYLTRANSFERASE, PUTATIVE (AFU_ORTHOLOGUE AFUA_7G00850)-RELATED"/>
    <property type="match status" value="1"/>
</dbReference>
<gene>
    <name evidence="3" type="ORF">ISG29_01605</name>
</gene>
<feature type="domain" description="N-acetyltransferase" evidence="2">
    <location>
        <begin position="253"/>
        <end position="393"/>
    </location>
</feature>
<evidence type="ECO:0000259" key="2">
    <source>
        <dbReference type="PROSITE" id="PS51186"/>
    </source>
</evidence>
<dbReference type="EMBL" id="JADIVZ010000001">
    <property type="protein sequence ID" value="MBF4160367.1"/>
    <property type="molecule type" value="Genomic_DNA"/>
</dbReference>
<feature type="region of interest" description="Disordered" evidence="1">
    <location>
        <begin position="1"/>
        <end position="22"/>
    </location>
</feature>
<evidence type="ECO:0000313" key="3">
    <source>
        <dbReference type="EMBL" id="MBF4160367.1"/>
    </source>
</evidence>
<dbReference type="SUPFAM" id="SSF55729">
    <property type="entry name" value="Acyl-CoA N-acyltransferases (Nat)"/>
    <property type="match status" value="1"/>
</dbReference>
<dbReference type="InterPro" id="IPR051908">
    <property type="entry name" value="Ribosomal_N-acetyltransferase"/>
</dbReference>
<feature type="region of interest" description="Disordered" evidence="1">
    <location>
        <begin position="115"/>
        <end position="227"/>
    </location>
</feature>
<dbReference type="Pfam" id="PF13302">
    <property type="entry name" value="Acetyltransf_3"/>
    <property type="match status" value="1"/>
</dbReference>
<keyword evidence="4" id="KW-1185">Reference proteome</keyword>
<comment type="caution">
    <text evidence="3">The sequence shown here is derived from an EMBL/GenBank/DDBJ whole genome shotgun (WGS) entry which is preliminary data.</text>
</comment>
<protein>
    <submittedName>
        <fullName evidence="3">GNAT family N-acetyltransferase</fullName>
    </submittedName>
</protein>
<organism evidence="3 4">
    <name type="scientific">Nocardioides acrostichi</name>
    <dbReference type="NCBI Taxonomy" id="2784339"/>
    <lineage>
        <taxon>Bacteria</taxon>
        <taxon>Bacillati</taxon>
        <taxon>Actinomycetota</taxon>
        <taxon>Actinomycetes</taxon>
        <taxon>Propionibacteriales</taxon>
        <taxon>Nocardioidaceae</taxon>
        <taxon>Nocardioides</taxon>
    </lineage>
</organism>
<dbReference type="GO" id="GO:0008999">
    <property type="term" value="F:protein-N-terminal-alanine acetyltransferase activity"/>
    <property type="evidence" value="ECO:0007669"/>
    <property type="project" value="TreeGrafter"/>
</dbReference>
<dbReference type="PROSITE" id="PS51186">
    <property type="entry name" value="GNAT"/>
    <property type="match status" value="1"/>
</dbReference>
<evidence type="ECO:0000256" key="1">
    <source>
        <dbReference type="SAM" id="MobiDB-lite"/>
    </source>
</evidence>
<dbReference type="Gene3D" id="3.40.630.30">
    <property type="match status" value="1"/>
</dbReference>
<dbReference type="InterPro" id="IPR000182">
    <property type="entry name" value="GNAT_dom"/>
</dbReference>
<dbReference type="InterPro" id="IPR016181">
    <property type="entry name" value="Acyl_CoA_acyltransferase"/>
</dbReference>
<reference evidence="3" key="1">
    <citation type="submission" date="2020-11" db="EMBL/GenBank/DDBJ databases">
        <title>Nocardioides sp. CBS4Y-1, whole genome shotgun sequence.</title>
        <authorList>
            <person name="Tuo L."/>
        </authorList>
    </citation>
    <scope>NUCLEOTIDE SEQUENCE</scope>
    <source>
        <strain evidence="3">CBS4Y-1</strain>
    </source>
</reference>
<evidence type="ECO:0000313" key="4">
    <source>
        <dbReference type="Proteomes" id="UP000656804"/>
    </source>
</evidence>
<feature type="compositionally biased region" description="Basic residues" evidence="1">
    <location>
        <begin position="156"/>
        <end position="180"/>
    </location>
</feature>
<proteinExistence type="predicted"/>
<accession>A0A930UYC3</accession>
<feature type="compositionally biased region" description="Low complexity" evidence="1">
    <location>
        <begin position="10"/>
        <end position="22"/>
    </location>
</feature>
<name>A0A930UYC3_9ACTN</name>
<sequence length="432" mass="49019">MDRGADARSGRAARAAQSRPVPLRRLGRLRGRPRRLRHDAGRRGHLDGARRWRSRLLRAADRRVHRGALAVGRHPLRRRAGLPSRVRARGHDRVLGGRRARRLRRVPRPARFAARRLVRGRQRGADRPHSRPGCAEALPARGCRRRPGRAGPADRARRRVRARPALRGLRRWRRRRGRRGLPHDHPAARVSGPPSDRPGDRPSDRPSDRPGDRPVGAPVEGWAPRPRPAHVVHEGRWVRLEPVGAGHVDDLFAATCAESDDDLWTYRPVPRPSTRDDLAAMVEQMTSDELTVTFALVVDGAARGVATLMRVEPAHGVIEVGGVLFGRTLQRTTAATEAMHLLMRHCLDDLGYRRFEWKCDSLNEPSRRAAARLGFTYEGRFRQHLVVKGRNRDTDWFAITDADWPAIRTAHERWLDPTNFDDRGQQRTPLSR</sequence>
<dbReference type="FunFam" id="3.40.630.30:FF:000047">
    <property type="entry name" value="Acetyltransferase, GNAT family"/>
    <property type="match status" value="1"/>
</dbReference>
<dbReference type="Proteomes" id="UP000656804">
    <property type="component" value="Unassembled WGS sequence"/>
</dbReference>
<feature type="compositionally biased region" description="Basic and acidic residues" evidence="1">
    <location>
        <begin position="197"/>
        <end position="212"/>
    </location>
</feature>
<dbReference type="AlphaFoldDB" id="A0A930UYC3"/>
<dbReference type="PANTHER" id="PTHR43441">
    <property type="entry name" value="RIBOSOMAL-PROTEIN-SERINE ACETYLTRANSFERASE"/>
    <property type="match status" value="1"/>
</dbReference>
<dbReference type="GO" id="GO:1990189">
    <property type="term" value="F:protein N-terminal-serine acetyltransferase activity"/>
    <property type="evidence" value="ECO:0007669"/>
    <property type="project" value="TreeGrafter"/>
</dbReference>